<name>A0A9Q1EMY4_SYNKA</name>
<feature type="compositionally biased region" description="Low complexity" evidence="1">
    <location>
        <begin position="222"/>
        <end position="239"/>
    </location>
</feature>
<accession>A0A9Q1EMY4</accession>
<feature type="compositionally biased region" description="Basic and acidic residues" evidence="1">
    <location>
        <begin position="209"/>
        <end position="220"/>
    </location>
</feature>
<dbReference type="Proteomes" id="UP001152622">
    <property type="component" value="Chromosome 15"/>
</dbReference>
<reference evidence="2" key="1">
    <citation type="journal article" date="2023" name="Science">
        <title>Genome structures resolve the early diversification of teleost fishes.</title>
        <authorList>
            <person name="Parey E."/>
            <person name="Louis A."/>
            <person name="Montfort J."/>
            <person name="Bouchez O."/>
            <person name="Roques C."/>
            <person name="Iampietro C."/>
            <person name="Lluch J."/>
            <person name="Castinel A."/>
            <person name="Donnadieu C."/>
            <person name="Desvignes T."/>
            <person name="Floi Bucao C."/>
            <person name="Jouanno E."/>
            <person name="Wen M."/>
            <person name="Mejri S."/>
            <person name="Dirks R."/>
            <person name="Jansen H."/>
            <person name="Henkel C."/>
            <person name="Chen W.J."/>
            <person name="Zahm M."/>
            <person name="Cabau C."/>
            <person name="Klopp C."/>
            <person name="Thompson A.W."/>
            <person name="Robinson-Rechavi M."/>
            <person name="Braasch I."/>
            <person name="Lecointre G."/>
            <person name="Bobe J."/>
            <person name="Postlethwait J.H."/>
            <person name="Berthelot C."/>
            <person name="Roest Crollius H."/>
            <person name="Guiguen Y."/>
        </authorList>
    </citation>
    <scope>NUCLEOTIDE SEQUENCE</scope>
    <source>
        <strain evidence="2">WJC10195</strain>
    </source>
</reference>
<dbReference type="AlphaFoldDB" id="A0A9Q1EMY4"/>
<feature type="region of interest" description="Disordered" evidence="1">
    <location>
        <begin position="209"/>
        <end position="247"/>
    </location>
</feature>
<protein>
    <submittedName>
        <fullName evidence="2">Uncharacterized protein</fullName>
    </submittedName>
</protein>
<evidence type="ECO:0000313" key="3">
    <source>
        <dbReference type="Proteomes" id="UP001152622"/>
    </source>
</evidence>
<feature type="region of interest" description="Disordered" evidence="1">
    <location>
        <begin position="1"/>
        <end position="150"/>
    </location>
</feature>
<evidence type="ECO:0000313" key="2">
    <source>
        <dbReference type="EMBL" id="KAJ8341680.1"/>
    </source>
</evidence>
<comment type="caution">
    <text evidence="2">The sequence shown here is derived from an EMBL/GenBank/DDBJ whole genome shotgun (WGS) entry which is preliminary data.</text>
</comment>
<feature type="compositionally biased region" description="Low complexity" evidence="1">
    <location>
        <begin position="9"/>
        <end position="30"/>
    </location>
</feature>
<evidence type="ECO:0000256" key="1">
    <source>
        <dbReference type="SAM" id="MobiDB-lite"/>
    </source>
</evidence>
<feature type="compositionally biased region" description="Basic and acidic residues" evidence="1">
    <location>
        <begin position="122"/>
        <end position="139"/>
    </location>
</feature>
<feature type="compositionally biased region" description="Basic and acidic residues" evidence="1">
    <location>
        <begin position="98"/>
        <end position="115"/>
    </location>
</feature>
<proteinExistence type="predicted"/>
<keyword evidence="3" id="KW-1185">Reference proteome</keyword>
<sequence>MTHDKGDGPLSIVLSSQSPPSSSASNLPQPVKADLTRPVTLQQTNHGLNNREMWGRGSIPGLLREPPANAAAPPAPQAPLTKADAAVPLLAFAAPPADPREKPSRERDGGLERRPPPAPLPRTEKERGGEKGRTSDKEGRGRKKKPHAYHVPALLHSPSWLLPLRFCGGFEEEGGAWCDTAGLLACIGPGDGWMLMMMPLRLAEEEPRRRGNRNVMERSCRRAIGPGSRGRPAPPREGSVGPGWEGL</sequence>
<dbReference type="EMBL" id="JAINUF010000015">
    <property type="protein sequence ID" value="KAJ8341680.1"/>
    <property type="molecule type" value="Genomic_DNA"/>
</dbReference>
<feature type="compositionally biased region" description="Polar residues" evidence="1">
    <location>
        <begin position="39"/>
        <end position="48"/>
    </location>
</feature>
<feature type="compositionally biased region" description="Low complexity" evidence="1">
    <location>
        <begin position="83"/>
        <end position="95"/>
    </location>
</feature>
<gene>
    <name evidence="2" type="ORF">SKAU_G00339710</name>
</gene>
<organism evidence="2 3">
    <name type="scientific">Synaphobranchus kaupii</name>
    <name type="common">Kaup's arrowtooth eel</name>
    <dbReference type="NCBI Taxonomy" id="118154"/>
    <lineage>
        <taxon>Eukaryota</taxon>
        <taxon>Metazoa</taxon>
        <taxon>Chordata</taxon>
        <taxon>Craniata</taxon>
        <taxon>Vertebrata</taxon>
        <taxon>Euteleostomi</taxon>
        <taxon>Actinopterygii</taxon>
        <taxon>Neopterygii</taxon>
        <taxon>Teleostei</taxon>
        <taxon>Anguilliformes</taxon>
        <taxon>Synaphobranchidae</taxon>
        <taxon>Synaphobranchus</taxon>
    </lineage>
</organism>